<reference evidence="6 7" key="1">
    <citation type="submission" date="2012-08" db="EMBL/GenBank/DDBJ databases">
        <title>Oryza genome evolution.</title>
        <authorList>
            <person name="Wing R.A."/>
        </authorList>
    </citation>
    <scope>NUCLEOTIDE SEQUENCE</scope>
</reference>
<organism evidence="6 7">
    <name type="scientific">Leersia perrieri</name>
    <dbReference type="NCBI Taxonomy" id="77586"/>
    <lineage>
        <taxon>Eukaryota</taxon>
        <taxon>Viridiplantae</taxon>
        <taxon>Streptophyta</taxon>
        <taxon>Embryophyta</taxon>
        <taxon>Tracheophyta</taxon>
        <taxon>Spermatophyta</taxon>
        <taxon>Magnoliopsida</taxon>
        <taxon>Liliopsida</taxon>
        <taxon>Poales</taxon>
        <taxon>Poaceae</taxon>
        <taxon>BOP clade</taxon>
        <taxon>Oryzoideae</taxon>
        <taxon>Oryzeae</taxon>
        <taxon>Oryzinae</taxon>
        <taxon>Leersia</taxon>
    </lineage>
</organism>
<dbReference type="eggNOG" id="ENOG502QSD0">
    <property type="taxonomic scope" value="Eukaryota"/>
</dbReference>
<dbReference type="Gene3D" id="4.10.280.10">
    <property type="entry name" value="Helix-loop-helix DNA-binding domain"/>
    <property type="match status" value="1"/>
</dbReference>
<dbReference type="PROSITE" id="PS50888">
    <property type="entry name" value="BHLH"/>
    <property type="match status" value="1"/>
</dbReference>
<dbReference type="PANTHER" id="PTHR46772">
    <property type="entry name" value="BHLH DOMAIN-CONTAINING PROTEIN"/>
    <property type="match status" value="1"/>
</dbReference>
<evidence type="ECO:0000256" key="3">
    <source>
        <dbReference type="ARBA" id="ARBA00023163"/>
    </source>
</evidence>
<dbReference type="InterPro" id="IPR045239">
    <property type="entry name" value="bHLH95_bHLH"/>
</dbReference>
<comment type="similarity">
    <text evidence="1">Belongs to the bHLH protein family.</text>
</comment>
<name>A0A0D9W4Z9_9ORYZ</name>
<dbReference type="GO" id="GO:0009960">
    <property type="term" value="P:endosperm development"/>
    <property type="evidence" value="ECO:0007669"/>
    <property type="project" value="InterPro"/>
</dbReference>
<dbReference type="HOGENOM" id="CLU_024956_1_0_1"/>
<dbReference type="InterPro" id="IPR044278">
    <property type="entry name" value="BHLH95-like"/>
</dbReference>
<evidence type="ECO:0000256" key="4">
    <source>
        <dbReference type="SAM" id="MobiDB-lite"/>
    </source>
</evidence>
<dbReference type="Gramene" id="LPERR04G09550.1">
    <property type="protein sequence ID" value="LPERR04G09550.1"/>
    <property type="gene ID" value="LPERR04G09550"/>
</dbReference>
<dbReference type="PANTHER" id="PTHR46772:SF8">
    <property type="entry name" value="TRANSCRIPTION FACTOR BHLH95"/>
    <property type="match status" value="1"/>
</dbReference>
<reference evidence="7" key="2">
    <citation type="submission" date="2013-12" db="EMBL/GenBank/DDBJ databases">
        <authorList>
            <person name="Yu Y."/>
            <person name="Lee S."/>
            <person name="de Baynast K."/>
            <person name="Wissotski M."/>
            <person name="Liu L."/>
            <person name="Talag J."/>
            <person name="Goicoechea J."/>
            <person name="Angelova A."/>
            <person name="Jetty R."/>
            <person name="Kudrna D."/>
            <person name="Golser W."/>
            <person name="Rivera L."/>
            <person name="Zhang J."/>
            <person name="Wing R."/>
        </authorList>
    </citation>
    <scope>NUCLEOTIDE SEQUENCE</scope>
</reference>
<protein>
    <recommendedName>
        <fullName evidence="5">BHLH domain-containing protein</fullName>
    </recommendedName>
</protein>
<evidence type="ECO:0000256" key="1">
    <source>
        <dbReference type="ARBA" id="ARBA00005510"/>
    </source>
</evidence>
<evidence type="ECO:0000313" key="7">
    <source>
        <dbReference type="Proteomes" id="UP000032180"/>
    </source>
</evidence>
<sequence>MSQEGADLPRDIDESIDHVVTATANNPVRSIKIEKSLSCSSSDKPGEPNAGLKAASPMVIGMNTKINEEGKSIAIKREEVEGGGDGADISSGVGTCRNNRKAKSDMEHALHIWTERERRKKMKNMFSTLHALLPEISGKADKATIVGEAIGYIKTLEDVVQKLEALKMERMLAAQQSAAANANAGEGSSRSQPPHHASMPVPVDGLISNMCQQQQQQQAVAVAVAAGGGGSLPLGTATPSLKTWSAPSITMTMAGMDAFIYICLPRQGVSFTTVAFVLEKHQIDVVTFTISAEPEKTLISVNARLNEESLQSTKGLTPEAKYKLAVSELMTRLAE</sequence>
<dbReference type="SUPFAM" id="SSF47459">
    <property type="entry name" value="HLH, helix-loop-helix DNA-binding domain"/>
    <property type="match status" value="1"/>
</dbReference>
<evidence type="ECO:0000259" key="5">
    <source>
        <dbReference type="PROSITE" id="PS50888"/>
    </source>
</evidence>
<dbReference type="EnsemblPlants" id="LPERR04G09550.1">
    <property type="protein sequence ID" value="LPERR04G09550.1"/>
    <property type="gene ID" value="LPERR04G09550"/>
</dbReference>
<dbReference type="AlphaFoldDB" id="A0A0D9W4Z9"/>
<keyword evidence="7" id="KW-1185">Reference proteome</keyword>
<proteinExistence type="inferred from homology"/>
<keyword evidence="2" id="KW-0805">Transcription regulation</keyword>
<reference evidence="6" key="3">
    <citation type="submission" date="2015-04" db="UniProtKB">
        <authorList>
            <consortium name="EnsemblPlants"/>
        </authorList>
    </citation>
    <scope>IDENTIFICATION</scope>
</reference>
<dbReference type="Proteomes" id="UP000032180">
    <property type="component" value="Chromosome 4"/>
</dbReference>
<evidence type="ECO:0000313" key="6">
    <source>
        <dbReference type="EnsemblPlants" id="LPERR04G09550.1"/>
    </source>
</evidence>
<dbReference type="InterPro" id="IPR036638">
    <property type="entry name" value="HLH_DNA-bd_sf"/>
</dbReference>
<dbReference type="GO" id="GO:0046983">
    <property type="term" value="F:protein dimerization activity"/>
    <property type="evidence" value="ECO:0007669"/>
    <property type="project" value="InterPro"/>
</dbReference>
<dbReference type="CDD" id="cd11393">
    <property type="entry name" value="bHLH_AtbHLH_like"/>
    <property type="match status" value="1"/>
</dbReference>
<evidence type="ECO:0000256" key="2">
    <source>
        <dbReference type="ARBA" id="ARBA00023015"/>
    </source>
</evidence>
<keyword evidence="3" id="KW-0804">Transcription</keyword>
<feature type="region of interest" description="Disordered" evidence="4">
    <location>
        <begin position="177"/>
        <end position="203"/>
    </location>
</feature>
<dbReference type="GO" id="GO:0003700">
    <property type="term" value="F:DNA-binding transcription factor activity"/>
    <property type="evidence" value="ECO:0007669"/>
    <property type="project" value="InterPro"/>
</dbReference>
<dbReference type="SMART" id="SM00353">
    <property type="entry name" value="HLH"/>
    <property type="match status" value="1"/>
</dbReference>
<accession>A0A0D9W4Z9</accession>
<dbReference type="Pfam" id="PF00010">
    <property type="entry name" value="HLH"/>
    <property type="match status" value="1"/>
</dbReference>
<dbReference type="InterPro" id="IPR011598">
    <property type="entry name" value="bHLH_dom"/>
</dbReference>
<feature type="domain" description="BHLH" evidence="5">
    <location>
        <begin position="106"/>
        <end position="156"/>
    </location>
</feature>